<protein>
    <submittedName>
        <fullName evidence="1">Uncharacterized protein</fullName>
    </submittedName>
</protein>
<dbReference type="EMBL" id="BAABDE010000032">
    <property type="protein sequence ID" value="GAA3836024.1"/>
    <property type="molecule type" value="Genomic_DNA"/>
</dbReference>
<sequence length="115" mass="13007">MARWAALLTGTDKSAAILEDIALQSEQLTQVQVRLLPVARGRVREFQPGEIDELGELWRRAFANSIALDEALTQLSGKRGPDWITDGRNLLEAMDLEALRTRDSVPERRSMRLYT</sequence>
<evidence type="ECO:0000313" key="2">
    <source>
        <dbReference type="Proteomes" id="UP001501009"/>
    </source>
</evidence>
<gene>
    <name evidence="1" type="ORF">GCM10022403_080840</name>
</gene>
<comment type="caution">
    <text evidence="1">The sequence shown here is derived from an EMBL/GenBank/DDBJ whole genome shotgun (WGS) entry which is preliminary data.</text>
</comment>
<reference evidence="2" key="1">
    <citation type="journal article" date="2019" name="Int. J. Syst. Evol. Microbiol.">
        <title>The Global Catalogue of Microorganisms (GCM) 10K type strain sequencing project: providing services to taxonomists for standard genome sequencing and annotation.</title>
        <authorList>
            <consortium name="The Broad Institute Genomics Platform"/>
            <consortium name="The Broad Institute Genome Sequencing Center for Infectious Disease"/>
            <person name="Wu L."/>
            <person name="Ma J."/>
        </authorList>
    </citation>
    <scope>NUCLEOTIDE SEQUENCE [LARGE SCALE GENOMIC DNA]</scope>
    <source>
        <strain evidence="2">JCM 17138</strain>
    </source>
</reference>
<keyword evidence="2" id="KW-1185">Reference proteome</keyword>
<accession>A0ABP7J7X4</accession>
<dbReference type="Proteomes" id="UP001501009">
    <property type="component" value="Unassembled WGS sequence"/>
</dbReference>
<name>A0ABP7J7X4_9ACTN</name>
<organism evidence="1 2">
    <name type="scientific">Streptomyces coacervatus</name>
    <dbReference type="NCBI Taxonomy" id="647381"/>
    <lineage>
        <taxon>Bacteria</taxon>
        <taxon>Bacillati</taxon>
        <taxon>Actinomycetota</taxon>
        <taxon>Actinomycetes</taxon>
        <taxon>Kitasatosporales</taxon>
        <taxon>Streptomycetaceae</taxon>
        <taxon>Streptomyces</taxon>
    </lineage>
</organism>
<evidence type="ECO:0000313" key="1">
    <source>
        <dbReference type="EMBL" id="GAA3836024.1"/>
    </source>
</evidence>
<proteinExistence type="predicted"/>